<gene>
    <name evidence="1" type="ORF">BCR32DRAFT_283484</name>
</gene>
<dbReference type="EMBL" id="MCFG01000263">
    <property type="protein sequence ID" value="ORX77127.1"/>
    <property type="molecule type" value="Genomic_DNA"/>
</dbReference>
<name>A0A1Y1WUA8_9FUNG</name>
<keyword evidence="2" id="KW-1185">Reference proteome</keyword>
<comment type="caution">
    <text evidence="1">The sequence shown here is derived from an EMBL/GenBank/DDBJ whole genome shotgun (WGS) entry which is preliminary data.</text>
</comment>
<protein>
    <submittedName>
        <fullName evidence="1">Uncharacterized protein</fullName>
    </submittedName>
</protein>
<dbReference type="AlphaFoldDB" id="A0A1Y1WUA8"/>
<reference evidence="1 2" key="1">
    <citation type="submission" date="2016-08" db="EMBL/GenBank/DDBJ databases">
        <title>A Parts List for Fungal Cellulosomes Revealed by Comparative Genomics.</title>
        <authorList>
            <consortium name="DOE Joint Genome Institute"/>
            <person name="Haitjema C.H."/>
            <person name="Gilmore S.P."/>
            <person name="Henske J.K."/>
            <person name="Solomon K.V."/>
            <person name="De Groot R."/>
            <person name="Kuo A."/>
            <person name="Mondo S.J."/>
            <person name="Salamov A.A."/>
            <person name="Labutti K."/>
            <person name="Zhao Z."/>
            <person name="Chiniquy J."/>
            <person name="Barry K."/>
            <person name="Brewer H.M."/>
            <person name="Purvine S.O."/>
            <person name="Wright A.T."/>
            <person name="Boxma B."/>
            <person name="Van Alen T."/>
            <person name="Hackstein J.H."/>
            <person name="Baker S.E."/>
            <person name="Grigoriev I.V."/>
            <person name="O'Malley M.A."/>
        </authorList>
    </citation>
    <scope>NUCLEOTIDE SEQUENCE [LARGE SCALE GENOMIC DNA]</scope>
    <source>
        <strain evidence="1 2">S4</strain>
    </source>
</reference>
<evidence type="ECO:0000313" key="1">
    <source>
        <dbReference type="EMBL" id="ORX77127.1"/>
    </source>
</evidence>
<dbReference type="Proteomes" id="UP000193944">
    <property type="component" value="Unassembled WGS sequence"/>
</dbReference>
<evidence type="ECO:0000313" key="2">
    <source>
        <dbReference type="Proteomes" id="UP000193944"/>
    </source>
</evidence>
<proteinExistence type="predicted"/>
<reference evidence="1 2" key="2">
    <citation type="submission" date="2016-08" db="EMBL/GenBank/DDBJ databases">
        <title>Pervasive Adenine N6-methylation of Active Genes in Fungi.</title>
        <authorList>
            <consortium name="DOE Joint Genome Institute"/>
            <person name="Mondo S.J."/>
            <person name="Dannebaum R.O."/>
            <person name="Kuo R.C."/>
            <person name="Labutti K."/>
            <person name="Haridas S."/>
            <person name="Kuo A."/>
            <person name="Salamov A."/>
            <person name="Ahrendt S.R."/>
            <person name="Lipzen A."/>
            <person name="Sullivan W."/>
            <person name="Andreopoulos W.B."/>
            <person name="Clum A."/>
            <person name="Lindquist E."/>
            <person name="Daum C."/>
            <person name="Ramamoorthy G.K."/>
            <person name="Gryganskyi A."/>
            <person name="Culley D."/>
            <person name="Magnuson J.K."/>
            <person name="James T.Y."/>
            <person name="O'Malley M.A."/>
            <person name="Stajich J.E."/>
            <person name="Spatafora J.W."/>
            <person name="Visel A."/>
            <person name="Grigoriev I.V."/>
        </authorList>
    </citation>
    <scope>NUCLEOTIDE SEQUENCE [LARGE SCALE GENOMIC DNA]</scope>
    <source>
        <strain evidence="1 2">S4</strain>
    </source>
</reference>
<sequence length="197" mass="22875">MVLENSERYNINFIKIASNFKITVKNTNTSSINENNDNNKIVYSSSFVRYKKHYYIRKIFKLLMNTPLLAAADNTGNIAKNSKINNSYLWVFNVDSEVDDYFQNILYPSAIIADNKYFNSNRNPNDIINDCYLYGSLTTNSIKPKTNKKKEVIKLSYPSYILNIHRIYDGYNNLRSKVSITMNNTPKNTKEIFSRVG</sequence>
<organism evidence="1 2">
    <name type="scientific">Anaeromyces robustus</name>
    <dbReference type="NCBI Taxonomy" id="1754192"/>
    <lineage>
        <taxon>Eukaryota</taxon>
        <taxon>Fungi</taxon>
        <taxon>Fungi incertae sedis</taxon>
        <taxon>Chytridiomycota</taxon>
        <taxon>Chytridiomycota incertae sedis</taxon>
        <taxon>Neocallimastigomycetes</taxon>
        <taxon>Neocallimastigales</taxon>
        <taxon>Neocallimastigaceae</taxon>
        <taxon>Anaeromyces</taxon>
    </lineage>
</organism>
<accession>A0A1Y1WUA8</accession>